<proteinExistence type="predicted"/>
<reference evidence="2 3" key="4">
    <citation type="journal article" date="2011" name="BMC Genomics">
        <title>RNA-Seq improves annotation of protein-coding genes in the cucumber genome.</title>
        <authorList>
            <person name="Li Z."/>
            <person name="Zhang Z."/>
            <person name="Yan P."/>
            <person name="Huang S."/>
            <person name="Fei Z."/>
            <person name="Lin K."/>
        </authorList>
    </citation>
    <scope>NUCLEOTIDE SEQUENCE [LARGE SCALE GENOMIC DNA]</scope>
    <source>
        <strain evidence="3">cv. 9930</strain>
    </source>
</reference>
<reference evidence="2 3" key="3">
    <citation type="journal article" date="2010" name="BMC Genomics">
        <title>Transcriptome sequencing and comparative analysis of cucumber flowers with different sex types.</title>
        <authorList>
            <person name="Guo S."/>
            <person name="Zheng Y."/>
            <person name="Joung J.G."/>
            <person name="Liu S."/>
            <person name="Zhang Z."/>
            <person name="Crasta O.R."/>
            <person name="Sobral B.W."/>
            <person name="Xu Y."/>
            <person name="Huang S."/>
            <person name="Fei Z."/>
        </authorList>
    </citation>
    <scope>NUCLEOTIDE SEQUENCE [LARGE SCALE GENOMIC DNA]</scope>
    <source>
        <strain evidence="3">cv. 9930</strain>
    </source>
</reference>
<gene>
    <name evidence="2" type="ORF">Csa_3G466700</name>
</gene>
<dbReference type="Gramene" id="KGN58053">
    <property type="protein sequence ID" value="KGN58053"/>
    <property type="gene ID" value="Csa_3G466700"/>
</dbReference>
<evidence type="ECO:0000313" key="3">
    <source>
        <dbReference type="Proteomes" id="UP000029981"/>
    </source>
</evidence>
<feature type="compositionally biased region" description="Basic and acidic residues" evidence="1">
    <location>
        <begin position="54"/>
        <end position="64"/>
    </location>
</feature>
<dbReference type="EMBL" id="CM002924">
    <property type="protein sequence ID" value="KGN58053.1"/>
    <property type="molecule type" value="Genomic_DNA"/>
</dbReference>
<dbReference type="AlphaFoldDB" id="A0A0A0L8E5"/>
<name>A0A0A0L8E5_CUCSA</name>
<dbReference type="Proteomes" id="UP000029981">
    <property type="component" value="Chromosome 3"/>
</dbReference>
<feature type="region of interest" description="Disordered" evidence="1">
    <location>
        <begin position="37"/>
        <end position="71"/>
    </location>
</feature>
<reference evidence="2 3" key="2">
    <citation type="journal article" date="2009" name="PLoS ONE">
        <title>An integrated genetic and cytogenetic map of the cucumber genome.</title>
        <authorList>
            <person name="Ren Y."/>
            <person name="Zhang Z."/>
            <person name="Liu J."/>
            <person name="Staub J.E."/>
            <person name="Han Y."/>
            <person name="Cheng Z."/>
            <person name="Li X."/>
            <person name="Lu J."/>
            <person name="Miao H."/>
            <person name="Kang H."/>
            <person name="Xie B."/>
            <person name="Gu X."/>
            <person name="Wang X."/>
            <person name="Du Y."/>
            <person name="Jin W."/>
            <person name="Huang S."/>
        </authorList>
    </citation>
    <scope>NUCLEOTIDE SEQUENCE [LARGE SCALE GENOMIC DNA]</scope>
    <source>
        <strain evidence="3">cv. 9930</strain>
    </source>
</reference>
<evidence type="ECO:0000256" key="1">
    <source>
        <dbReference type="SAM" id="MobiDB-lite"/>
    </source>
</evidence>
<accession>A0A0A0L8E5</accession>
<organism evidence="2 3">
    <name type="scientific">Cucumis sativus</name>
    <name type="common">Cucumber</name>
    <dbReference type="NCBI Taxonomy" id="3659"/>
    <lineage>
        <taxon>Eukaryota</taxon>
        <taxon>Viridiplantae</taxon>
        <taxon>Streptophyta</taxon>
        <taxon>Embryophyta</taxon>
        <taxon>Tracheophyta</taxon>
        <taxon>Spermatophyta</taxon>
        <taxon>Magnoliopsida</taxon>
        <taxon>eudicotyledons</taxon>
        <taxon>Gunneridae</taxon>
        <taxon>Pentapetalae</taxon>
        <taxon>rosids</taxon>
        <taxon>fabids</taxon>
        <taxon>Cucurbitales</taxon>
        <taxon>Cucurbitaceae</taxon>
        <taxon>Benincaseae</taxon>
        <taxon>Cucumis</taxon>
    </lineage>
</organism>
<protein>
    <submittedName>
        <fullName evidence="2">Uncharacterized protein</fullName>
    </submittedName>
</protein>
<sequence length="136" mass="15237">MAAAHPSTSRQLLLLLHQFRFIAPPKSCVVRVAQADHRPSSLQALRDSPSINHPEPRRLPEPRSPRVGRPLQAVQPPSFRLTEPSNFSHHSVTFCTLLPNSVRRPLPFYSTTCSDFSVVINCRGLWICDVSLGMQC</sequence>
<evidence type="ECO:0000313" key="2">
    <source>
        <dbReference type="EMBL" id="KGN58053.1"/>
    </source>
</evidence>
<reference evidence="2 3" key="1">
    <citation type="journal article" date="2009" name="Nat. Genet.">
        <title>The genome of the cucumber, Cucumis sativus L.</title>
        <authorList>
            <person name="Huang S."/>
            <person name="Li R."/>
            <person name="Zhang Z."/>
            <person name="Li L."/>
            <person name="Gu X."/>
            <person name="Fan W."/>
            <person name="Lucas W.J."/>
            <person name="Wang X."/>
            <person name="Xie B."/>
            <person name="Ni P."/>
            <person name="Ren Y."/>
            <person name="Zhu H."/>
            <person name="Li J."/>
            <person name="Lin K."/>
            <person name="Jin W."/>
            <person name="Fei Z."/>
            <person name="Li G."/>
            <person name="Staub J."/>
            <person name="Kilian A."/>
            <person name="van der Vossen E.A."/>
            <person name="Wu Y."/>
            <person name="Guo J."/>
            <person name="He J."/>
            <person name="Jia Z."/>
            <person name="Ren Y."/>
            <person name="Tian G."/>
            <person name="Lu Y."/>
            <person name="Ruan J."/>
            <person name="Qian W."/>
            <person name="Wang M."/>
            <person name="Huang Q."/>
            <person name="Li B."/>
            <person name="Xuan Z."/>
            <person name="Cao J."/>
            <person name="Asan"/>
            <person name="Wu Z."/>
            <person name="Zhang J."/>
            <person name="Cai Q."/>
            <person name="Bai Y."/>
            <person name="Zhao B."/>
            <person name="Han Y."/>
            <person name="Li Y."/>
            <person name="Li X."/>
            <person name="Wang S."/>
            <person name="Shi Q."/>
            <person name="Liu S."/>
            <person name="Cho W.K."/>
            <person name="Kim J.Y."/>
            <person name="Xu Y."/>
            <person name="Heller-Uszynska K."/>
            <person name="Miao H."/>
            <person name="Cheng Z."/>
            <person name="Zhang S."/>
            <person name="Wu J."/>
            <person name="Yang Y."/>
            <person name="Kang H."/>
            <person name="Li M."/>
            <person name="Liang H."/>
            <person name="Ren X."/>
            <person name="Shi Z."/>
            <person name="Wen M."/>
            <person name="Jian M."/>
            <person name="Yang H."/>
            <person name="Zhang G."/>
            <person name="Yang Z."/>
            <person name="Chen R."/>
            <person name="Liu S."/>
            <person name="Li J."/>
            <person name="Ma L."/>
            <person name="Liu H."/>
            <person name="Zhou Y."/>
            <person name="Zhao J."/>
            <person name="Fang X."/>
            <person name="Li G."/>
            <person name="Fang L."/>
            <person name="Li Y."/>
            <person name="Liu D."/>
            <person name="Zheng H."/>
            <person name="Zhang Y."/>
            <person name="Qin N."/>
            <person name="Li Z."/>
            <person name="Yang G."/>
            <person name="Yang S."/>
            <person name="Bolund L."/>
            <person name="Kristiansen K."/>
            <person name="Zheng H."/>
            <person name="Li S."/>
            <person name="Zhang X."/>
            <person name="Yang H."/>
            <person name="Wang J."/>
            <person name="Sun R."/>
            <person name="Zhang B."/>
            <person name="Jiang S."/>
            <person name="Wang J."/>
            <person name="Du Y."/>
            <person name="Li S."/>
        </authorList>
    </citation>
    <scope>NUCLEOTIDE SEQUENCE [LARGE SCALE GENOMIC DNA]</scope>
    <source>
        <strain evidence="3">cv. 9930</strain>
    </source>
</reference>
<keyword evidence="3" id="KW-1185">Reference proteome</keyword>